<dbReference type="EMBL" id="LKET01000021">
    <property type="protein sequence ID" value="KPU45581.1"/>
    <property type="molecule type" value="Genomic_DNA"/>
</dbReference>
<accession>A0A0P8X451</accession>
<gene>
    <name evidence="2" type="primary">hemE_1</name>
    <name evidence="2" type="ORF">OXPF_08140</name>
</gene>
<dbReference type="PANTHER" id="PTHR47099">
    <property type="entry name" value="METHYLCOBAMIDE:COM METHYLTRANSFERASE MTBA"/>
    <property type="match status" value="1"/>
</dbReference>
<dbReference type="InterPro" id="IPR000257">
    <property type="entry name" value="Uroporphyrinogen_deCOase"/>
</dbReference>
<dbReference type="PANTHER" id="PTHR47099:SF1">
    <property type="entry name" value="METHYLCOBAMIDE:COM METHYLTRANSFERASE MTBA"/>
    <property type="match status" value="1"/>
</dbReference>
<protein>
    <submittedName>
        <fullName evidence="2">Uroporphyrinogen decarboxylase</fullName>
        <ecNumber evidence="2">4.1.1.37</ecNumber>
    </submittedName>
</protein>
<dbReference type="OrthoDB" id="9815759at2"/>
<dbReference type="AlphaFoldDB" id="A0A0P8X451"/>
<evidence type="ECO:0000259" key="1">
    <source>
        <dbReference type="Pfam" id="PF01208"/>
    </source>
</evidence>
<dbReference type="GO" id="GO:0006779">
    <property type="term" value="P:porphyrin-containing compound biosynthetic process"/>
    <property type="evidence" value="ECO:0007669"/>
    <property type="project" value="InterPro"/>
</dbReference>
<proteinExistence type="predicted"/>
<dbReference type="RefSeq" id="WP_054873922.1">
    <property type="nucleotide sequence ID" value="NZ_LKET01000021.1"/>
</dbReference>
<comment type="caution">
    <text evidence="2">The sequence shown here is derived from an EMBL/GenBank/DDBJ whole genome shotgun (WGS) entry which is preliminary data.</text>
</comment>
<feature type="domain" description="Uroporphyrinogen decarboxylase (URO-D)" evidence="1">
    <location>
        <begin position="121"/>
        <end position="301"/>
    </location>
</feature>
<evidence type="ECO:0000313" key="2">
    <source>
        <dbReference type="EMBL" id="KPU45581.1"/>
    </source>
</evidence>
<organism evidence="2 3">
    <name type="scientific">Oxobacter pfennigii</name>
    <dbReference type="NCBI Taxonomy" id="36849"/>
    <lineage>
        <taxon>Bacteria</taxon>
        <taxon>Bacillati</taxon>
        <taxon>Bacillota</taxon>
        <taxon>Clostridia</taxon>
        <taxon>Eubacteriales</taxon>
        <taxon>Clostridiaceae</taxon>
        <taxon>Oxobacter</taxon>
    </lineage>
</organism>
<dbReference type="Proteomes" id="UP000050326">
    <property type="component" value="Unassembled WGS sequence"/>
</dbReference>
<dbReference type="InterPro" id="IPR052024">
    <property type="entry name" value="Methanogen_methyltrans"/>
</dbReference>
<dbReference type="GO" id="GO:0004853">
    <property type="term" value="F:uroporphyrinogen decarboxylase activity"/>
    <property type="evidence" value="ECO:0007669"/>
    <property type="project" value="UniProtKB-EC"/>
</dbReference>
<reference evidence="2 3" key="1">
    <citation type="submission" date="2015-09" db="EMBL/GenBank/DDBJ databases">
        <title>Genome sequence of Oxobacter pfennigii DSM 3222.</title>
        <authorList>
            <person name="Poehlein A."/>
            <person name="Bengelsdorf F.R."/>
            <person name="Schiel-Bengelsdorf B."/>
            <person name="Duerre P."/>
            <person name="Daniel R."/>
        </authorList>
    </citation>
    <scope>NUCLEOTIDE SEQUENCE [LARGE SCALE GENOMIC DNA]</scope>
    <source>
        <strain evidence="2 3">DSM 3222</strain>
    </source>
</reference>
<dbReference type="Pfam" id="PF01208">
    <property type="entry name" value="URO-D"/>
    <property type="match status" value="1"/>
</dbReference>
<dbReference type="EC" id="4.1.1.37" evidence="2"/>
<keyword evidence="2" id="KW-0456">Lyase</keyword>
<dbReference type="STRING" id="36849.OXPF_08140"/>
<dbReference type="Gene3D" id="3.20.20.210">
    <property type="match status" value="1"/>
</dbReference>
<keyword evidence="3" id="KW-1185">Reference proteome</keyword>
<dbReference type="InterPro" id="IPR038071">
    <property type="entry name" value="UROD/MetE-like_sf"/>
</dbReference>
<dbReference type="SUPFAM" id="SSF51726">
    <property type="entry name" value="UROD/MetE-like"/>
    <property type="match status" value="1"/>
</dbReference>
<name>A0A0P8X451_9CLOT</name>
<evidence type="ECO:0000313" key="3">
    <source>
        <dbReference type="Proteomes" id="UP000050326"/>
    </source>
</evidence>
<sequence length="337" mass="39266">MFDLTGRLTPRENYLRLLKGGHPDYICHVSEITKGMFFDPLAMAYMNRVPGAISKDRWGISWKWLEGHPAANPYVTEETKVIKDIRHWDKYIDVPWPSKFNVDWTEAEKRAQEFDRQNYLLMGCCFTGLFELTHMLMGFEDALMNYIEEPEAMGELLDVLCEFKLAYLKELIDHIKPDMIHIHDDWGNKKDLFMHPDTWRALLKPRWAKIYEYMKSRGVLIQHHADCVCEPIVQDMSEIGIDVWQGVIPQNNIHEIQKTLNGSMALQGGIDGVVFDKADWTEAEVRKEVRRACDEYVPQGYFIPEIPNGQPLTPGINDIVIDELNSYGEHFFKKQKI</sequence>